<gene>
    <name evidence="6" type="ORF">BP6252_07549</name>
</gene>
<sequence>MSLQFIQQATSGIMQSQTFQFGITNIPTAVQNWITTNPGQTALLVSNGILFFTPAALTGPLLATMGFGASGPLAGSVAASLQSMLGNVGAHSVFAYLQSAAMGGYGVASVNGIVQACAIISEGAVAAYSGLAGRSGV</sequence>
<comment type="similarity">
    <text evidence="2">Belongs to the IFI6/IFI27 family.</text>
</comment>
<comment type="caution">
    <text evidence="6">The sequence shown here is derived from an EMBL/GenBank/DDBJ whole genome shotgun (WGS) entry which is preliminary data.</text>
</comment>
<evidence type="ECO:0000313" key="7">
    <source>
        <dbReference type="Proteomes" id="UP000256645"/>
    </source>
</evidence>
<dbReference type="Gene3D" id="6.10.110.10">
    <property type="match status" value="1"/>
</dbReference>
<dbReference type="STRING" id="1849047.A0A3D8RAI6"/>
<dbReference type="InterPro" id="IPR009311">
    <property type="entry name" value="IFI6/IFI27-like"/>
</dbReference>
<dbReference type="EMBL" id="PDLM01000008">
    <property type="protein sequence ID" value="RDW70986.1"/>
    <property type="molecule type" value="Genomic_DNA"/>
</dbReference>
<evidence type="ECO:0000313" key="6">
    <source>
        <dbReference type="EMBL" id="RDW70986.1"/>
    </source>
</evidence>
<name>A0A3D8RAI6_9HELO</name>
<evidence type="ECO:0000256" key="1">
    <source>
        <dbReference type="ARBA" id="ARBA00004141"/>
    </source>
</evidence>
<evidence type="ECO:0000256" key="4">
    <source>
        <dbReference type="ARBA" id="ARBA00022989"/>
    </source>
</evidence>
<keyword evidence="7" id="KW-1185">Reference proteome</keyword>
<proteinExistence type="inferred from homology"/>
<evidence type="ECO:0000256" key="3">
    <source>
        <dbReference type="ARBA" id="ARBA00022692"/>
    </source>
</evidence>
<dbReference type="OrthoDB" id="440424at2759"/>
<dbReference type="Proteomes" id="UP000256645">
    <property type="component" value="Unassembled WGS sequence"/>
</dbReference>
<evidence type="ECO:0000256" key="5">
    <source>
        <dbReference type="ARBA" id="ARBA00023136"/>
    </source>
</evidence>
<dbReference type="GO" id="GO:0016020">
    <property type="term" value="C:membrane"/>
    <property type="evidence" value="ECO:0007669"/>
    <property type="project" value="UniProtKB-SubCell"/>
</dbReference>
<evidence type="ECO:0000256" key="2">
    <source>
        <dbReference type="ARBA" id="ARBA00007262"/>
    </source>
</evidence>
<organism evidence="6 7">
    <name type="scientific">Coleophoma cylindrospora</name>
    <dbReference type="NCBI Taxonomy" id="1849047"/>
    <lineage>
        <taxon>Eukaryota</taxon>
        <taxon>Fungi</taxon>
        <taxon>Dikarya</taxon>
        <taxon>Ascomycota</taxon>
        <taxon>Pezizomycotina</taxon>
        <taxon>Leotiomycetes</taxon>
        <taxon>Helotiales</taxon>
        <taxon>Dermateaceae</taxon>
        <taxon>Coleophoma</taxon>
    </lineage>
</organism>
<dbReference type="AlphaFoldDB" id="A0A3D8RAI6"/>
<accession>A0A3D8RAI6</accession>
<keyword evidence="4" id="KW-1133">Transmembrane helix</keyword>
<dbReference type="Pfam" id="PF06140">
    <property type="entry name" value="Ifi-6-16"/>
    <property type="match status" value="1"/>
</dbReference>
<protein>
    <submittedName>
        <fullName evidence="6">Uncharacterized protein</fullName>
    </submittedName>
</protein>
<keyword evidence="5" id="KW-0472">Membrane</keyword>
<comment type="subcellular location">
    <subcellularLocation>
        <location evidence="1">Membrane</location>
        <topology evidence="1">Multi-pass membrane protein</topology>
    </subcellularLocation>
</comment>
<dbReference type="InterPro" id="IPR038213">
    <property type="entry name" value="IFI6/IFI27-like_sf"/>
</dbReference>
<reference evidence="6 7" key="1">
    <citation type="journal article" date="2018" name="IMA Fungus">
        <title>IMA Genome-F 9: Draft genome sequence of Annulohypoxylon stygium, Aspergillus mulundensis, Berkeleyomyces basicola (syn. Thielaviopsis basicola), Ceratocystis smalleyi, two Cercospora beticola strains, Coleophoma cylindrospora, Fusarium fracticaudum, Phialophora cf. hyalina, and Morchella septimelata.</title>
        <authorList>
            <person name="Wingfield B.D."/>
            <person name="Bills G.F."/>
            <person name="Dong Y."/>
            <person name="Huang W."/>
            <person name="Nel W.J."/>
            <person name="Swalarsk-Parry B.S."/>
            <person name="Vaghefi N."/>
            <person name="Wilken P.M."/>
            <person name="An Z."/>
            <person name="de Beer Z.W."/>
            <person name="De Vos L."/>
            <person name="Chen L."/>
            <person name="Duong T.A."/>
            <person name="Gao Y."/>
            <person name="Hammerbacher A."/>
            <person name="Kikkert J.R."/>
            <person name="Li Y."/>
            <person name="Li H."/>
            <person name="Li K."/>
            <person name="Li Q."/>
            <person name="Liu X."/>
            <person name="Ma X."/>
            <person name="Naidoo K."/>
            <person name="Pethybridge S.J."/>
            <person name="Sun J."/>
            <person name="Steenkamp E.T."/>
            <person name="van der Nest M.A."/>
            <person name="van Wyk S."/>
            <person name="Wingfield M.J."/>
            <person name="Xiong C."/>
            <person name="Yue Q."/>
            <person name="Zhang X."/>
        </authorList>
    </citation>
    <scope>NUCLEOTIDE SEQUENCE [LARGE SCALE GENOMIC DNA]</scope>
    <source>
        <strain evidence="6 7">BP6252</strain>
    </source>
</reference>
<keyword evidence="3" id="KW-0812">Transmembrane</keyword>